<dbReference type="GO" id="GO:0006508">
    <property type="term" value="P:proteolysis"/>
    <property type="evidence" value="ECO:0007669"/>
    <property type="project" value="UniProtKB-KW"/>
</dbReference>
<keyword evidence="2" id="KW-0645">Protease</keyword>
<comment type="similarity">
    <text evidence="1">Belongs to the peptidase C2 family.</text>
</comment>
<evidence type="ECO:0000256" key="5">
    <source>
        <dbReference type="PROSITE-ProRule" id="PRU00239"/>
    </source>
</evidence>
<evidence type="ECO:0000259" key="7">
    <source>
        <dbReference type="PROSITE" id="PS50203"/>
    </source>
</evidence>
<gene>
    <name evidence="9" type="ORF">Ctob_009619</name>
</gene>
<dbReference type="InterPro" id="IPR022683">
    <property type="entry name" value="Calpain_III"/>
</dbReference>
<dbReference type="InterPro" id="IPR002048">
    <property type="entry name" value="EF_hand_dom"/>
</dbReference>
<organism evidence="9 10">
    <name type="scientific">Chrysochromulina tobinii</name>
    <dbReference type="NCBI Taxonomy" id="1460289"/>
    <lineage>
        <taxon>Eukaryota</taxon>
        <taxon>Haptista</taxon>
        <taxon>Haptophyta</taxon>
        <taxon>Prymnesiophyceae</taxon>
        <taxon>Prymnesiales</taxon>
        <taxon>Chrysochromulinaceae</taxon>
        <taxon>Chrysochromulina</taxon>
    </lineage>
</organism>
<evidence type="ECO:0000256" key="4">
    <source>
        <dbReference type="ARBA" id="ARBA00022807"/>
    </source>
</evidence>
<dbReference type="InterPro" id="IPR022682">
    <property type="entry name" value="Calpain_domain_III"/>
</dbReference>
<comment type="caution">
    <text evidence="5">Lacks conserved residue(s) required for the propagation of feature annotation.</text>
</comment>
<dbReference type="PANTHER" id="PTHR10183">
    <property type="entry name" value="CALPAIN"/>
    <property type="match status" value="1"/>
</dbReference>
<keyword evidence="3" id="KW-0378">Hydrolase</keyword>
<dbReference type="Pfam" id="PF00648">
    <property type="entry name" value="Peptidase_C2"/>
    <property type="match status" value="2"/>
</dbReference>
<dbReference type="SUPFAM" id="SSF49758">
    <property type="entry name" value="Calpain large subunit, middle domain (domain III)"/>
    <property type="match status" value="5"/>
</dbReference>
<dbReference type="SUPFAM" id="SSF47473">
    <property type="entry name" value="EF-hand"/>
    <property type="match status" value="1"/>
</dbReference>
<dbReference type="InterPro" id="IPR036213">
    <property type="entry name" value="Calpain_III_sf"/>
</dbReference>
<sequence length="1756" mass="191904">MSWRSESSNYCSITLEPLPDGEDYVILPSTFKPDQYGDFTIKVISDSDDGFTLVPRDENAIAVSAAGTRKASSSDVTPRAAVGAGAAKAREPPAPPVGALSAATDPVLAAAMERSGAQRDGDGRFDDDDFPVKARTSGKDVPNSKLLNAIAMVQTRRGLMERLLGYADESLGMHAVRLFKDGEWRTVVVDDQIPCHGKLKPAYSTNVDPRDGPVAIIEKALAKLYGCYELLANGRVGLALEDLTGGFKDHLYLVDGVMGKHGVRKQPDIRAADEVASGAMWARLGALFGDHHLLGAAFKRKYAHLGSESVGSAPAISPDNLEEAETLVYPILELRQLGSVAAVAAGGGQFVRMRNVWKQVAEGRANEWEGAWGNSSDEWQQLPAVAAELGGKPRDGSFWMTFSDFCRGFNKVYVCRLVDAKPWQQTARLVGEFGASSAGGRLAPVPTPASGWRTNPQFALVVQQHCSVLMALSQPDALLDANDALDGYPNAIGFTILAADANAPPGSRRLMLAPPGEELRLDSRLCETRQVSAVFELDPGQYVVVAYTEEPNIFQPFALSAAATGPITLDELHPSGAPLVLIGSWDAANKTAGGCPNNTTSWTGNPQFALSCDAPCTVIGVLSLALDAKAADAMEERVLQLTQQAQQAQLDGDAAAESEAQAQLAQLAPAIGFLVLHSADGSAISGARELSAGEIVSSSAYMHGTQEVTALIQLPQAGSYVLVATTFEPAAEAKFTLALHPSTGALPSAKPLARGCEVTDVTALTRGGASAARPQVASGPPEASGKRVAPPASKVDISSLREADGDDGKIGYAQRMEMEEAKKLDKWPENVPLMTIEGQPLSENVKKEKERLVNKAMQYCWATGGKFEDSGPGGFPSAPGRAEGRVQPAVYKHGEPSADLPVVTQWLRPEEFCNMARPGEPPPTRYMQPMLFKSMYEIESIIQAAGFDNRWFISALNIVASNRGQLERIFFGEIDPTWVEYGFFVCKFYKDDPMSDDDWQVVLIDDRIPCDATGTPAFCRNPDPTVYWSMIVEKAYAKFAGCYEAMQGGTVVQGLEDLTGGIGYKFALTKGEKEWIPPKGEMPERLWDEMMEKMKTEHVIGVTCNTKGQPRPQTTKKGIELNRAYAVVTGGDFEDIKLMRLRIPLNEDGSCKEWNGKWSDNSGAWTSRMMQMLHYSRDANDGTFWMEYADLCKHFNKVYMCRMLDDLWTRFAVKSRWMDETAGGCTNFISWRNNNQWLLTISRPNTKLIIKLAQPDARKSMGNGRHYSNAIGFYILKGNTPNAAGDHKRRKLIAKDGDEEDGGDFVFCKEPRFSRQVVCEYTFETASDTPYVLVPYMFEPGREAMFKLTILSDDRDDDGEADFGFADVKPADDWKRSSLVDSWSNGGEGNQLGVKRTAGGPISGGANGPDGKPYWTDNIQYQLTVHQRTRVFVFLEMLNVKTDMRDVEGLQTEPAYPTVGFSVYGGRGNHIKLDASRPLELLHVAPHKRGDGVYLELGPLDPSEDKYVIIPYTSQPGVEHKYTLTVYSDYEHVLERINPRLDCPTCSNPSGMNLVLDSLDWITNQLKRVLDKEKRLQVGDDGTYSGYVAPAPPKPKPYFPPQPPLPHMEGANLMAAPLGAARARGRQPMRAMDNVPSERPTSLERKFKAADMDRDGLVDLRDATDFVRYHQKADVDGDGLITEDEAVRYIKPLEERLAQTRAAFEQGLAQIGNDVAAQEAQIESCKQRLRALGIDPDNLDEGELGDVAKSRSCAVM</sequence>
<dbReference type="InterPro" id="IPR038765">
    <property type="entry name" value="Papain-like_cys_pep_sf"/>
</dbReference>
<keyword evidence="4" id="KW-0788">Thiol protease</keyword>
<dbReference type="OrthoDB" id="424753at2759"/>
<dbReference type="SUPFAM" id="SSF54001">
    <property type="entry name" value="Cysteine proteinases"/>
    <property type="match status" value="2"/>
</dbReference>
<dbReference type="GO" id="GO:0004198">
    <property type="term" value="F:calcium-dependent cysteine-type endopeptidase activity"/>
    <property type="evidence" value="ECO:0007669"/>
    <property type="project" value="InterPro"/>
</dbReference>
<dbReference type="Proteomes" id="UP000037460">
    <property type="component" value="Unassembled WGS sequence"/>
</dbReference>
<dbReference type="SMART" id="SM00230">
    <property type="entry name" value="CysPc"/>
    <property type="match status" value="1"/>
</dbReference>
<protein>
    <submittedName>
        <fullName evidence="9">Dek1-calpain-like protein</fullName>
    </submittedName>
</protein>
<accession>A0A0M0JWL7</accession>
<evidence type="ECO:0000256" key="6">
    <source>
        <dbReference type="SAM" id="MobiDB-lite"/>
    </source>
</evidence>
<dbReference type="InterPro" id="IPR022684">
    <property type="entry name" value="Calpain_cysteine_protease"/>
</dbReference>
<feature type="domain" description="Calpain catalytic" evidence="7">
    <location>
        <begin position="891"/>
        <end position="1204"/>
    </location>
</feature>
<dbReference type="PANTHER" id="PTHR10183:SF379">
    <property type="entry name" value="CALPAIN-5"/>
    <property type="match status" value="1"/>
</dbReference>
<dbReference type="GO" id="GO:0005509">
    <property type="term" value="F:calcium ion binding"/>
    <property type="evidence" value="ECO:0007669"/>
    <property type="project" value="InterPro"/>
</dbReference>
<dbReference type="Pfam" id="PF01067">
    <property type="entry name" value="Calpain_III"/>
    <property type="match status" value="3"/>
</dbReference>
<dbReference type="PROSITE" id="PS50203">
    <property type="entry name" value="CALPAIN_CAT"/>
    <property type="match status" value="2"/>
</dbReference>
<dbReference type="Gene3D" id="3.90.70.10">
    <property type="entry name" value="Cysteine proteinases"/>
    <property type="match status" value="2"/>
</dbReference>
<feature type="region of interest" description="Disordered" evidence="6">
    <location>
        <begin position="767"/>
        <end position="793"/>
    </location>
</feature>
<dbReference type="InterPro" id="IPR011992">
    <property type="entry name" value="EF-hand-dom_pair"/>
</dbReference>
<reference evidence="10" key="1">
    <citation type="journal article" date="2015" name="PLoS Genet.">
        <title>Genome Sequence and Transcriptome Analyses of Chrysochromulina tobin: Metabolic Tools for Enhanced Algal Fitness in the Prominent Order Prymnesiales (Haptophyceae).</title>
        <authorList>
            <person name="Hovde B.T."/>
            <person name="Deodato C.R."/>
            <person name="Hunsperger H.M."/>
            <person name="Ryken S.A."/>
            <person name="Yost W."/>
            <person name="Jha R.K."/>
            <person name="Patterson J."/>
            <person name="Monnat R.J. Jr."/>
            <person name="Barlow S.B."/>
            <person name="Starkenburg S.R."/>
            <person name="Cattolico R.A."/>
        </authorList>
    </citation>
    <scope>NUCLEOTIDE SEQUENCE</scope>
    <source>
        <strain evidence="10">CCMP291</strain>
    </source>
</reference>
<dbReference type="SMART" id="SM00720">
    <property type="entry name" value="calpain_III"/>
    <property type="match status" value="3"/>
</dbReference>
<proteinExistence type="inferred from homology"/>
<evidence type="ECO:0000259" key="8">
    <source>
        <dbReference type="PROSITE" id="PS50222"/>
    </source>
</evidence>
<evidence type="ECO:0000313" key="10">
    <source>
        <dbReference type="Proteomes" id="UP000037460"/>
    </source>
</evidence>
<dbReference type="PRINTS" id="PR00704">
    <property type="entry name" value="CALPAIN"/>
</dbReference>
<dbReference type="InterPro" id="IPR001300">
    <property type="entry name" value="Peptidase_C2_calpain_cat"/>
</dbReference>
<dbReference type="PROSITE" id="PS50222">
    <property type="entry name" value="EF_HAND_2"/>
    <property type="match status" value="1"/>
</dbReference>
<feature type="domain" description="EF-hand" evidence="8">
    <location>
        <begin position="1661"/>
        <end position="1696"/>
    </location>
</feature>
<evidence type="ECO:0000256" key="3">
    <source>
        <dbReference type="ARBA" id="ARBA00022801"/>
    </source>
</evidence>
<feature type="domain" description="Calpain catalytic" evidence="7">
    <location>
        <begin position="143"/>
        <end position="418"/>
    </location>
</feature>
<feature type="region of interest" description="Disordered" evidence="6">
    <location>
        <begin position="70"/>
        <end position="100"/>
    </location>
</feature>
<keyword evidence="10" id="KW-1185">Reference proteome</keyword>
<evidence type="ECO:0000256" key="1">
    <source>
        <dbReference type="ARBA" id="ARBA00007623"/>
    </source>
</evidence>
<evidence type="ECO:0000313" key="9">
    <source>
        <dbReference type="EMBL" id="KOO30944.1"/>
    </source>
</evidence>
<dbReference type="EMBL" id="JWZX01002121">
    <property type="protein sequence ID" value="KOO30944.1"/>
    <property type="molecule type" value="Genomic_DNA"/>
</dbReference>
<name>A0A0M0JWL7_9EUKA</name>
<evidence type="ECO:0000256" key="2">
    <source>
        <dbReference type="ARBA" id="ARBA00022670"/>
    </source>
</evidence>
<dbReference type="Gene3D" id="2.60.120.380">
    <property type="match status" value="5"/>
</dbReference>
<comment type="caution">
    <text evidence="9">The sequence shown here is derived from an EMBL/GenBank/DDBJ whole genome shotgun (WGS) entry which is preliminary data.</text>
</comment>